<organism evidence="13 14">
    <name type="scientific">Himantopus himantopus</name>
    <name type="common">Black-winged stilt</name>
    <name type="synonym">Charadrius himantopus</name>
    <dbReference type="NCBI Taxonomy" id="225398"/>
    <lineage>
        <taxon>Eukaryota</taxon>
        <taxon>Metazoa</taxon>
        <taxon>Chordata</taxon>
        <taxon>Craniata</taxon>
        <taxon>Vertebrata</taxon>
        <taxon>Euteleostomi</taxon>
        <taxon>Archelosauria</taxon>
        <taxon>Archosauria</taxon>
        <taxon>Dinosauria</taxon>
        <taxon>Saurischia</taxon>
        <taxon>Theropoda</taxon>
        <taxon>Coelurosauria</taxon>
        <taxon>Aves</taxon>
        <taxon>Neognathae</taxon>
        <taxon>Neoaves</taxon>
        <taxon>Charadriiformes</taxon>
        <taxon>Recurvirostridae</taxon>
        <taxon>Himantopus</taxon>
    </lineage>
</organism>
<dbReference type="GO" id="GO:0004984">
    <property type="term" value="F:olfactory receptor activity"/>
    <property type="evidence" value="ECO:0007669"/>
    <property type="project" value="InterPro"/>
</dbReference>
<evidence type="ECO:0000256" key="4">
    <source>
        <dbReference type="ARBA" id="ARBA00022989"/>
    </source>
</evidence>
<keyword evidence="6 11" id="KW-0472">Membrane</keyword>
<dbReference type="InterPro" id="IPR000276">
    <property type="entry name" value="GPCR_Rhodpsn"/>
</dbReference>
<evidence type="ECO:0000256" key="9">
    <source>
        <dbReference type="ARBA" id="ARBA00023224"/>
    </source>
</evidence>
<keyword evidence="9 10" id="KW-0807">Transducer</keyword>
<dbReference type="CDD" id="cd15408">
    <property type="entry name" value="7tmA_OR5AK3-like"/>
    <property type="match status" value="1"/>
</dbReference>
<dbReference type="PANTHER" id="PTHR48018">
    <property type="entry name" value="OLFACTORY RECEPTOR"/>
    <property type="match status" value="1"/>
</dbReference>
<keyword evidence="5 10" id="KW-0297">G-protein coupled receptor</keyword>
<feature type="transmembrane region" description="Helical" evidence="11">
    <location>
        <begin position="57"/>
        <end position="75"/>
    </location>
</feature>
<sequence>MAGGNHSSVTEFVLLGFTNLHELLFMIFLLVYITTLAGNLGMIVLIRTNSQLCVPMYFFLSHLSFMDICYSSSITPKLLSGLLAERNVISFNGCITQFFFFAVFGTTEAILLAIMAYDRYVAICEPLHYLVAMPHGVCVQLVVGSYAAGSLNAFVHTSGLLRLSFCGPNLVNHFYCEMPPLLLLSCSDTWLNKMVMAVCVGFITTTSVLAIVVSYACILLTIWNICSAEGRHKAFSTCTSHLMAVALFYGSAAFLYFHPFSGHAEDQGKTASIFYTVMTPMLNPFIYSLRNKEVRSTLRRTMNKLLSCRCCHRSHSNQTEAGVTCHGGVSRRNNSDT</sequence>
<feature type="transmembrane region" description="Helical" evidence="11">
    <location>
        <begin position="129"/>
        <end position="148"/>
    </location>
</feature>
<evidence type="ECO:0000256" key="8">
    <source>
        <dbReference type="ARBA" id="ARBA00023180"/>
    </source>
</evidence>
<comment type="caution">
    <text evidence="13">The sequence shown here is derived from an EMBL/GenBank/DDBJ whole genome shotgun (WGS) entry which is preliminary data.</text>
</comment>
<dbReference type="SUPFAM" id="SSF81321">
    <property type="entry name" value="Family A G protein-coupled receptor-like"/>
    <property type="match status" value="1"/>
</dbReference>
<comment type="subcellular location">
    <subcellularLocation>
        <location evidence="11">Cell membrane</location>
        <topology evidence="11">Multi-pass membrane protein</topology>
    </subcellularLocation>
    <subcellularLocation>
        <location evidence="2">Membrane</location>
        <topology evidence="2">Multi-pass membrane protein</topology>
    </subcellularLocation>
</comment>
<keyword evidence="11" id="KW-1003">Cell membrane</keyword>
<keyword evidence="11" id="KW-0716">Sensory transduction</keyword>
<evidence type="ECO:0000256" key="1">
    <source>
        <dbReference type="ARBA" id="ARBA00002936"/>
    </source>
</evidence>
<proteinExistence type="inferred from homology"/>
<evidence type="ECO:0000256" key="6">
    <source>
        <dbReference type="ARBA" id="ARBA00023136"/>
    </source>
</evidence>
<dbReference type="EMBL" id="VXBK01004614">
    <property type="protein sequence ID" value="NXN67674.1"/>
    <property type="molecule type" value="Genomic_DNA"/>
</dbReference>
<dbReference type="PROSITE" id="PS50262">
    <property type="entry name" value="G_PROTEIN_RECEP_F1_2"/>
    <property type="match status" value="1"/>
</dbReference>
<dbReference type="Pfam" id="PF13853">
    <property type="entry name" value="7tm_4"/>
    <property type="match status" value="1"/>
</dbReference>
<dbReference type="FunFam" id="1.20.1070.10:FF:000003">
    <property type="entry name" value="Olfactory receptor"/>
    <property type="match status" value="1"/>
</dbReference>
<keyword evidence="3 10" id="KW-0812">Transmembrane</keyword>
<evidence type="ECO:0000259" key="12">
    <source>
        <dbReference type="PROSITE" id="PS50262"/>
    </source>
</evidence>
<feature type="non-terminal residue" evidence="13">
    <location>
        <position position="337"/>
    </location>
</feature>
<dbReference type="PRINTS" id="PR00237">
    <property type="entry name" value="GPCRRHODOPSN"/>
</dbReference>
<evidence type="ECO:0000256" key="11">
    <source>
        <dbReference type="RuleBase" id="RU363047"/>
    </source>
</evidence>
<accession>A0A7L1KX30</accession>
<evidence type="ECO:0000313" key="14">
    <source>
        <dbReference type="Proteomes" id="UP000571567"/>
    </source>
</evidence>
<feature type="transmembrane region" description="Helical" evidence="11">
    <location>
        <begin position="95"/>
        <end position="117"/>
    </location>
</feature>
<keyword evidence="11" id="KW-0552">Olfaction</keyword>
<dbReference type="InterPro" id="IPR000725">
    <property type="entry name" value="Olfact_rcpt"/>
</dbReference>
<dbReference type="Proteomes" id="UP000571567">
    <property type="component" value="Unassembled WGS sequence"/>
</dbReference>
<feature type="transmembrane region" description="Helical" evidence="11">
    <location>
        <begin position="234"/>
        <end position="258"/>
    </location>
</feature>
<evidence type="ECO:0000256" key="7">
    <source>
        <dbReference type="ARBA" id="ARBA00023170"/>
    </source>
</evidence>
<evidence type="ECO:0000256" key="5">
    <source>
        <dbReference type="ARBA" id="ARBA00023040"/>
    </source>
</evidence>
<evidence type="ECO:0000256" key="2">
    <source>
        <dbReference type="ARBA" id="ARBA00004141"/>
    </source>
</evidence>
<dbReference type="OrthoDB" id="9823959at2759"/>
<evidence type="ECO:0000256" key="3">
    <source>
        <dbReference type="ARBA" id="ARBA00022692"/>
    </source>
</evidence>
<reference evidence="13 14" key="1">
    <citation type="submission" date="2019-09" db="EMBL/GenBank/DDBJ databases">
        <title>Bird 10,000 Genomes (B10K) Project - Family phase.</title>
        <authorList>
            <person name="Zhang G."/>
        </authorList>
    </citation>
    <scope>NUCLEOTIDE SEQUENCE [LARGE SCALE GENOMIC DNA]</scope>
    <source>
        <strain evidence="13">B10K-DU-002-13</strain>
        <tissue evidence="13">Muscle</tissue>
    </source>
</reference>
<name>A0A7L1KX30_HIMHI</name>
<dbReference type="InterPro" id="IPR017452">
    <property type="entry name" value="GPCR_Rhodpsn_7TM"/>
</dbReference>
<dbReference type="Gene3D" id="1.20.1070.10">
    <property type="entry name" value="Rhodopsin 7-helix transmembrane proteins"/>
    <property type="match status" value="1"/>
</dbReference>
<dbReference type="GO" id="GO:0004930">
    <property type="term" value="F:G protein-coupled receptor activity"/>
    <property type="evidence" value="ECO:0007669"/>
    <property type="project" value="UniProtKB-KW"/>
</dbReference>
<keyword evidence="8" id="KW-0325">Glycoprotein</keyword>
<feature type="transmembrane region" description="Helical" evidence="11">
    <location>
        <begin position="270"/>
        <end position="289"/>
    </location>
</feature>
<evidence type="ECO:0000256" key="10">
    <source>
        <dbReference type="RuleBase" id="RU000688"/>
    </source>
</evidence>
<gene>
    <name evidence="13" type="ORF">HIMHIM_R08967</name>
</gene>
<feature type="non-terminal residue" evidence="13">
    <location>
        <position position="1"/>
    </location>
</feature>
<keyword evidence="7 10" id="KW-0675">Receptor</keyword>
<comment type="function">
    <text evidence="1">Odorant receptor.</text>
</comment>
<evidence type="ECO:0000313" key="13">
    <source>
        <dbReference type="EMBL" id="NXN67674.1"/>
    </source>
</evidence>
<protein>
    <recommendedName>
        <fullName evidence="11">Olfactory receptor</fullName>
    </recommendedName>
</protein>
<feature type="transmembrane region" description="Helical" evidence="11">
    <location>
        <begin position="194"/>
        <end position="222"/>
    </location>
</feature>
<feature type="transmembrane region" description="Helical" evidence="11">
    <location>
        <begin position="23"/>
        <end position="45"/>
    </location>
</feature>
<keyword evidence="4 11" id="KW-1133">Transmembrane helix</keyword>
<comment type="similarity">
    <text evidence="10">Belongs to the G-protein coupled receptor 1 family.</text>
</comment>
<keyword evidence="14" id="KW-1185">Reference proteome</keyword>
<dbReference type="PRINTS" id="PR00245">
    <property type="entry name" value="OLFACTORYR"/>
</dbReference>
<dbReference type="AlphaFoldDB" id="A0A7L1KX30"/>
<dbReference type="GO" id="GO:0005886">
    <property type="term" value="C:plasma membrane"/>
    <property type="evidence" value="ECO:0007669"/>
    <property type="project" value="UniProtKB-SubCell"/>
</dbReference>
<feature type="domain" description="G-protein coupled receptors family 1 profile" evidence="12">
    <location>
        <begin position="38"/>
        <end position="287"/>
    </location>
</feature>
<dbReference type="PROSITE" id="PS00237">
    <property type="entry name" value="G_PROTEIN_RECEP_F1_1"/>
    <property type="match status" value="1"/>
</dbReference>